<reference evidence="1 2" key="1">
    <citation type="submission" date="2022-12" db="EMBL/GenBank/DDBJ databases">
        <title>Chromosome-scale assembly of the Ensete ventricosum genome.</title>
        <authorList>
            <person name="Dussert Y."/>
            <person name="Stocks J."/>
            <person name="Wendawek A."/>
            <person name="Woldeyes F."/>
            <person name="Nichols R.A."/>
            <person name="Borrell J.S."/>
        </authorList>
    </citation>
    <scope>NUCLEOTIDE SEQUENCE [LARGE SCALE GENOMIC DNA]</scope>
    <source>
        <strain evidence="2">cv. Maze</strain>
        <tissue evidence="1">Seeds</tissue>
    </source>
</reference>
<dbReference type="Proteomes" id="UP001222027">
    <property type="component" value="Unassembled WGS sequence"/>
</dbReference>
<name>A0AAV8P6W3_ENSVE</name>
<keyword evidence="2" id="KW-1185">Reference proteome</keyword>
<proteinExistence type="predicted"/>
<dbReference type="EMBL" id="JAQQAF010000007">
    <property type="protein sequence ID" value="KAJ8470566.1"/>
    <property type="molecule type" value="Genomic_DNA"/>
</dbReference>
<dbReference type="AlphaFoldDB" id="A0AAV8P6W3"/>
<comment type="caution">
    <text evidence="1">The sequence shown here is derived from an EMBL/GenBank/DDBJ whole genome shotgun (WGS) entry which is preliminary data.</text>
</comment>
<sequence>MFGQPHPHPVPVTSRKAGKGLPPTGCCLSVYRPQGVRPLATTKLSVDFRAAAIPFHRSSNARQHHLVCFAPFILMPPQCAEQTHQKHFPETIIVFLEDMLLEIQHETHTQKTEAILKDM</sequence>
<evidence type="ECO:0000313" key="2">
    <source>
        <dbReference type="Proteomes" id="UP001222027"/>
    </source>
</evidence>
<evidence type="ECO:0000313" key="1">
    <source>
        <dbReference type="EMBL" id="KAJ8470566.1"/>
    </source>
</evidence>
<organism evidence="1 2">
    <name type="scientific">Ensete ventricosum</name>
    <name type="common">Abyssinian banana</name>
    <name type="synonym">Musa ensete</name>
    <dbReference type="NCBI Taxonomy" id="4639"/>
    <lineage>
        <taxon>Eukaryota</taxon>
        <taxon>Viridiplantae</taxon>
        <taxon>Streptophyta</taxon>
        <taxon>Embryophyta</taxon>
        <taxon>Tracheophyta</taxon>
        <taxon>Spermatophyta</taxon>
        <taxon>Magnoliopsida</taxon>
        <taxon>Liliopsida</taxon>
        <taxon>Zingiberales</taxon>
        <taxon>Musaceae</taxon>
        <taxon>Ensete</taxon>
    </lineage>
</organism>
<accession>A0AAV8P6W3</accession>
<protein>
    <submittedName>
        <fullName evidence="1">Uncharacterized protein</fullName>
    </submittedName>
</protein>
<gene>
    <name evidence="1" type="ORF">OPV22_024909</name>
</gene>